<name>A0A1H4DG49_9RHOB</name>
<dbReference type="InterPro" id="IPR002401">
    <property type="entry name" value="Cyt_P450_E_grp-I"/>
</dbReference>
<dbReference type="PROSITE" id="PS00086">
    <property type="entry name" value="CYTOCHROME_P450"/>
    <property type="match status" value="1"/>
</dbReference>
<dbReference type="GO" id="GO:0004497">
    <property type="term" value="F:monooxygenase activity"/>
    <property type="evidence" value="ECO:0007669"/>
    <property type="project" value="UniProtKB-KW"/>
</dbReference>
<evidence type="ECO:0000256" key="8">
    <source>
        <dbReference type="RuleBase" id="RU000461"/>
    </source>
</evidence>
<evidence type="ECO:0000256" key="3">
    <source>
        <dbReference type="ARBA" id="ARBA00022723"/>
    </source>
</evidence>
<keyword evidence="4 8" id="KW-0560">Oxidoreductase</keyword>
<evidence type="ECO:0000256" key="7">
    <source>
        <dbReference type="PIRSR" id="PIRSR602401-1"/>
    </source>
</evidence>
<proteinExistence type="inferred from homology"/>
<dbReference type="SUPFAM" id="SSF48264">
    <property type="entry name" value="Cytochrome P450"/>
    <property type="match status" value="1"/>
</dbReference>
<organism evidence="9 10">
    <name type="scientific">Rubrimonas cliftonensis</name>
    <dbReference type="NCBI Taxonomy" id="89524"/>
    <lineage>
        <taxon>Bacteria</taxon>
        <taxon>Pseudomonadati</taxon>
        <taxon>Pseudomonadota</taxon>
        <taxon>Alphaproteobacteria</taxon>
        <taxon>Rhodobacterales</taxon>
        <taxon>Paracoccaceae</taxon>
        <taxon>Rubrimonas</taxon>
    </lineage>
</organism>
<dbReference type="InterPro" id="IPR050196">
    <property type="entry name" value="Cytochrome_P450_Monoox"/>
</dbReference>
<keyword evidence="10" id="KW-1185">Reference proteome</keyword>
<dbReference type="InterPro" id="IPR001128">
    <property type="entry name" value="Cyt_P450"/>
</dbReference>
<keyword evidence="5 7" id="KW-0408">Iron</keyword>
<comment type="similarity">
    <text evidence="1 8">Belongs to the cytochrome P450 family.</text>
</comment>
<dbReference type="GO" id="GO:0020037">
    <property type="term" value="F:heme binding"/>
    <property type="evidence" value="ECO:0007669"/>
    <property type="project" value="InterPro"/>
</dbReference>
<sequence length="463" mass="50492">MAIDATRPPLPVTITPPPRPLGLWGAFRAARRNILEIVPEPAYREPVVKGGGGRPGRMLLHPPAIEHVLKAKARAMPRSDVTLRLLRPTKGESLFTAPWEEWRWQHRAIAPVFQHRMLLSLSRAMTDSAGATARRIAAAAPDGPVDVYHEMVVATFDVINDVALSGRERLDRAAVAQGVTRFIETVARVSLLDILGAPEWIPRPARLLTGGARRLDAMVDGVIAERLARRAGRPAEDPDLLDMLIEARDPESGRALSPVELRNNLLAFIVAGHETTALALTWALYLLALHPEAQARARTEAQGALSGEAAVAEDLPGLPYTRRVIAEALRLYPPAGFLARTAKAPDPMDVEHGGGPIAPGETVMIPVYALHRHRLLWENPDAFDPERFAPEAVAARHRCAWLPFGAGPRVCIGMNFALMEAAIILASVLARLDFAPPEGFAPRPRMILTLRPEGGMPLIARRI</sequence>
<dbReference type="STRING" id="89524.SAMN05444370_1104"/>
<evidence type="ECO:0000313" key="10">
    <source>
        <dbReference type="Proteomes" id="UP000198703"/>
    </source>
</evidence>
<dbReference type="PRINTS" id="PR00463">
    <property type="entry name" value="EP450I"/>
</dbReference>
<reference evidence="9 10" key="1">
    <citation type="submission" date="2016-10" db="EMBL/GenBank/DDBJ databases">
        <authorList>
            <person name="de Groot N.N."/>
        </authorList>
    </citation>
    <scope>NUCLEOTIDE SEQUENCE [LARGE SCALE GENOMIC DNA]</scope>
    <source>
        <strain evidence="9 10">DSM 15345</strain>
    </source>
</reference>
<gene>
    <name evidence="9" type="ORF">SAMN05444370_1104</name>
</gene>
<evidence type="ECO:0000256" key="2">
    <source>
        <dbReference type="ARBA" id="ARBA00022617"/>
    </source>
</evidence>
<dbReference type="InterPro" id="IPR017972">
    <property type="entry name" value="Cyt_P450_CS"/>
</dbReference>
<dbReference type="EMBL" id="FNQM01000010">
    <property type="protein sequence ID" value="SEA71410.1"/>
    <property type="molecule type" value="Genomic_DNA"/>
</dbReference>
<dbReference type="AlphaFoldDB" id="A0A1H4DG49"/>
<dbReference type="GO" id="GO:0005506">
    <property type="term" value="F:iron ion binding"/>
    <property type="evidence" value="ECO:0007669"/>
    <property type="project" value="InterPro"/>
</dbReference>
<keyword evidence="3 7" id="KW-0479">Metal-binding</keyword>
<dbReference type="RefSeq" id="WP_093254540.1">
    <property type="nucleotide sequence ID" value="NZ_FNQM01000010.1"/>
</dbReference>
<dbReference type="Proteomes" id="UP000198703">
    <property type="component" value="Unassembled WGS sequence"/>
</dbReference>
<dbReference type="GO" id="GO:0016705">
    <property type="term" value="F:oxidoreductase activity, acting on paired donors, with incorporation or reduction of molecular oxygen"/>
    <property type="evidence" value="ECO:0007669"/>
    <property type="project" value="InterPro"/>
</dbReference>
<evidence type="ECO:0000256" key="5">
    <source>
        <dbReference type="ARBA" id="ARBA00023004"/>
    </source>
</evidence>
<dbReference type="Pfam" id="PF00067">
    <property type="entry name" value="p450"/>
    <property type="match status" value="1"/>
</dbReference>
<dbReference type="PANTHER" id="PTHR24291:SF50">
    <property type="entry name" value="BIFUNCTIONAL ALBAFLAVENONE MONOOXYGENASE_TERPENE SYNTHASE"/>
    <property type="match status" value="1"/>
</dbReference>
<evidence type="ECO:0000313" key="9">
    <source>
        <dbReference type="EMBL" id="SEA71410.1"/>
    </source>
</evidence>
<dbReference type="PRINTS" id="PR00385">
    <property type="entry name" value="P450"/>
</dbReference>
<dbReference type="InterPro" id="IPR036396">
    <property type="entry name" value="Cyt_P450_sf"/>
</dbReference>
<accession>A0A1H4DG49</accession>
<dbReference type="OrthoDB" id="9764248at2"/>
<keyword evidence="6 8" id="KW-0503">Monooxygenase</keyword>
<dbReference type="Gene3D" id="1.10.630.10">
    <property type="entry name" value="Cytochrome P450"/>
    <property type="match status" value="1"/>
</dbReference>
<feature type="binding site" description="axial binding residue" evidence="7">
    <location>
        <position position="411"/>
    </location>
    <ligand>
        <name>heme</name>
        <dbReference type="ChEBI" id="CHEBI:30413"/>
    </ligand>
    <ligandPart>
        <name>Fe</name>
        <dbReference type="ChEBI" id="CHEBI:18248"/>
    </ligandPart>
</feature>
<comment type="cofactor">
    <cofactor evidence="7">
        <name>heme</name>
        <dbReference type="ChEBI" id="CHEBI:30413"/>
    </cofactor>
</comment>
<evidence type="ECO:0000256" key="1">
    <source>
        <dbReference type="ARBA" id="ARBA00010617"/>
    </source>
</evidence>
<evidence type="ECO:0000256" key="6">
    <source>
        <dbReference type="ARBA" id="ARBA00023033"/>
    </source>
</evidence>
<keyword evidence="2 7" id="KW-0349">Heme</keyword>
<dbReference type="PANTHER" id="PTHR24291">
    <property type="entry name" value="CYTOCHROME P450 FAMILY 4"/>
    <property type="match status" value="1"/>
</dbReference>
<protein>
    <submittedName>
        <fullName evidence="9">Cytochrome P450</fullName>
    </submittedName>
</protein>
<evidence type="ECO:0000256" key="4">
    <source>
        <dbReference type="ARBA" id="ARBA00023002"/>
    </source>
</evidence>